<feature type="transmembrane region" description="Helical" evidence="7">
    <location>
        <begin position="251"/>
        <end position="268"/>
    </location>
</feature>
<evidence type="ECO:0000256" key="4">
    <source>
        <dbReference type="ARBA" id="ARBA00022989"/>
    </source>
</evidence>
<evidence type="ECO:0000256" key="6">
    <source>
        <dbReference type="SAM" id="MobiDB-lite"/>
    </source>
</evidence>
<feature type="transmembrane region" description="Helical" evidence="7">
    <location>
        <begin position="96"/>
        <end position="115"/>
    </location>
</feature>
<evidence type="ECO:0000313" key="8">
    <source>
        <dbReference type="EMBL" id="KAB2813164.1"/>
    </source>
</evidence>
<dbReference type="GO" id="GO:0015658">
    <property type="term" value="F:branched-chain amino acid transmembrane transporter activity"/>
    <property type="evidence" value="ECO:0007669"/>
    <property type="project" value="InterPro"/>
</dbReference>
<keyword evidence="4 7" id="KW-1133">Transmembrane helix</keyword>
<dbReference type="Pfam" id="PF02653">
    <property type="entry name" value="BPD_transp_2"/>
    <property type="match status" value="1"/>
</dbReference>
<comment type="caution">
    <text evidence="8">The sequence shown here is derived from an EMBL/GenBank/DDBJ whole genome shotgun (WGS) entry which is preliminary data.</text>
</comment>
<evidence type="ECO:0000256" key="7">
    <source>
        <dbReference type="SAM" id="Phobius"/>
    </source>
</evidence>
<feature type="region of interest" description="Disordered" evidence="6">
    <location>
        <begin position="338"/>
        <end position="372"/>
    </location>
</feature>
<keyword evidence="3 7" id="KW-0812">Transmembrane</keyword>
<dbReference type="GO" id="GO:0005886">
    <property type="term" value="C:plasma membrane"/>
    <property type="evidence" value="ECO:0007669"/>
    <property type="project" value="UniProtKB-SubCell"/>
</dbReference>
<accession>A0A7J5E5G7</accession>
<comment type="subcellular location">
    <subcellularLocation>
        <location evidence="1">Cell membrane</location>
        <topology evidence="1">Multi-pass membrane protein</topology>
    </subcellularLocation>
</comment>
<evidence type="ECO:0000256" key="1">
    <source>
        <dbReference type="ARBA" id="ARBA00004651"/>
    </source>
</evidence>
<feature type="transmembrane region" description="Helical" evidence="7">
    <location>
        <begin position="46"/>
        <end position="65"/>
    </location>
</feature>
<keyword evidence="5 7" id="KW-0472">Membrane</keyword>
<sequence>MKLPVIVERGTTPYRAILAAVVAAGVLAALWGSGLEPFEQGQVTRFMIYAVAIAGLNVATGYVGLLSVGHSAFLGMGAFTTGILVVHQGWEPWATIPAAFGVCLVAGLLVGLPALRIKGLYLAMVTLAFAVAFPELVARFDGLTGGSSGMNIPRLSMRPPEWSGFTLGEKDQWLYWLGVIVLALTLYATHCLTRSRYGLAMAAVRENEIAASSSGINIAVVKTLMFGLSGGITGAAGALFAIYMGTLFAEGSFTLMAGITLLIGLVIGGERTIFGPIIGAACVVYIPYYTSSIGQGQGSAVLFAVILLLVIFLAPSGIAGALGSLVNRFVVVRAARPRTAPPSRTGPAVSSAEPERGPVLAPGTPETRKAVH</sequence>
<feature type="transmembrane region" description="Helical" evidence="7">
    <location>
        <begin position="12"/>
        <end position="34"/>
    </location>
</feature>
<dbReference type="AlphaFoldDB" id="A0A7J5E5G7"/>
<dbReference type="EMBL" id="WBVM01000001">
    <property type="protein sequence ID" value="KAB2813164.1"/>
    <property type="molecule type" value="Genomic_DNA"/>
</dbReference>
<feature type="transmembrane region" description="Helical" evidence="7">
    <location>
        <begin position="302"/>
        <end position="326"/>
    </location>
</feature>
<dbReference type="PANTHER" id="PTHR30482:SF20">
    <property type="entry name" value="HIGH-AFFINITY BRANCHED-CHAIN AMINO ACID TRANSPORT SYSTEM PERMEASE PROTEIN LIVM"/>
    <property type="match status" value="1"/>
</dbReference>
<organism evidence="8 9">
    <name type="scientific">Nocardioides simplex</name>
    <name type="common">Arthrobacter simplex</name>
    <dbReference type="NCBI Taxonomy" id="2045"/>
    <lineage>
        <taxon>Bacteria</taxon>
        <taxon>Bacillati</taxon>
        <taxon>Actinomycetota</taxon>
        <taxon>Actinomycetes</taxon>
        <taxon>Propionibacteriales</taxon>
        <taxon>Nocardioidaceae</taxon>
        <taxon>Pimelobacter</taxon>
    </lineage>
</organism>
<dbReference type="PANTHER" id="PTHR30482">
    <property type="entry name" value="HIGH-AFFINITY BRANCHED-CHAIN AMINO ACID TRANSPORT SYSTEM PERMEASE"/>
    <property type="match status" value="1"/>
</dbReference>
<feature type="transmembrane region" description="Helical" evidence="7">
    <location>
        <begin position="120"/>
        <end position="140"/>
    </location>
</feature>
<proteinExistence type="predicted"/>
<gene>
    <name evidence="8" type="ORF">F9L07_15930</name>
</gene>
<dbReference type="InterPro" id="IPR001851">
    <property type="entry name" value="ABC_transp_permease"/>
</dbReference>
<evidence type="ECO:0000256" key="5">
    <source>
        <dbReference type="ARBA" id="ARBA00023136"/>
    </source>
</evidence>
<dbReference type="InterPro" id="IPR043428">
    <property type="entry name" value="LivM-like"/>
</dbReference>
<evidence type="ECO:0000313" key="9">
    <source>
        <dbReference type="Proteomes" id="UP000449906"/>
    </source>
</evidence>
<name>A0A7J5E5G7_NOCSI</name>
<protein>
    <submittedName>
        <fullName evidence="8">Branched-chain amino acid ABC transporter permease</fullName>
    </submittedName>
</protein>
<evidence type="ECO:0000256" key="2">
    <source>
        <dbReference type="ARBA" id="ARBA00022475"/>
    </source>
</evidence>
<reference evidence="8 9" key="1">
    <citation type="submission" date="2019-09" db="EMBL/GenBank/DDBJ databases">
        <title>Pimelobacter sp. isolated from Paulinella.</title>
        <authorList>
            <person name="Jeong S.E."/>
        </authorList>
    </citation>
    <scope>NUCLEOTIDE SEQUENCE [LARGE SCALE GENOMIC DNA]</scope>
    <source>
        <strain evidence="8 9">Pch-N</strain>
    </source>
</reference>
<feature type="compositionally biased region" description="Low complexity" evidence="6">
    <location>
        <begin position="338"/>
        <end position="348"/>
    </location>
</feature>
<feature type="transmembrane region" description="Helical" evidence="7">
    <location>
        <begin position="273"/>
        <end position="290"/>
    </location>
</feature>
<dbReference type="Proteomes" id="UP000449906">
    <property type="component" value="Unassembled WGS sequence"/>
</dbReference>
<dbReference type="CDD" id="cd06581">
    <property type="entry name" value="TM_PBP1_LivM_like"/>
    <property type="match status" value="1"/>
</dbReference>
<dbReference type="RefSeq" id="WP_151580463.1">
    <property type="nucleotide sequence ID" value="NZ_CP182503.1"/>
</dbReference>
<evidence type="ECO:0000256" key="3">
    <source>
        <dbReference type="ARBA" id="ARBA00022692"/>
    </source>
</evidence>
<keyword evidence="2" id="KW-1003">Cell membrane</keyword>
<feature type="transmembrane region" description="Helical" evidence="7">
    <location>
        <begin position="224"/>
        <end position="245"/>
    </location>
</feature>
<feature type="transmembrane region" description="Helical" evidence="7">
    <location>
        <begin position="173"/>
        <end position="192"/>
    </location>
</feature>